<evidence type="ECO:0000313" key="2">
    <source>
        <dbReference type="Proteomes" id="UP001195941"/>
    </source>
</evidence>
<protein>
    <submittedName>
        <fullName evidence="1">Uncharacterized protein</fullName>
    </submittedName>
</protein>
<keyword evidence="2" id="KW-1185">Reference proteome</keyword>
<evidence type="ECO:0000313" key="1">
    <source>
        <dbReference type="EMBL" id="MBR9650024.1"/>
    </source>
</evidence>
<sequence length="71" mass="8202">MFIDEANSPTDQNAELLALIRSEREKSLSVREWKHRLIGYGYAIRNTDHCDVVSRFGSREELCDVPAELLH</sequence>
<proteinExistence type="predicted"/>
<accession>A0ABS5HM80</accession>
<organism evidence="1 2">
    <name type="scientific">Thalassovita aquimarina</name>
    <dbReference type="NCBI Taxonomy" id="2785917"/>
    <lineage>
        <taxon>Bacteria</taxon>
        <taxon>Pseudomonadati</taxon>
        <taxon>Pseudomonadota</taxon>
        <taxon>Alphaproteobacteria</taxon>
        <taxon>Rhodobacterales</taxon>
        <taxon>Roseobacteraceae</taxon>
        <taxon>Thalassovita</taxon>
    </lineage>
</organism>
<comment type="caution">
    <text evidence="1">The sequence shown here is derived from an EMBL/GenBank/DDBJ whole genome shotgun (WGS) entry which is preliminary data.</text>
</comment>
<dbReference type="EMBL" id="JADMKU010000002">
    <property type="protein sequence ID" value="MBR9650024.1"/>
    <property type="molecule type" value="Genomic_DNA"/>
</dbReference>
<dbReference type="Proteomes" id="UP001195941">
    <property type="component" value="Unassembled WGS sequence"/>
</dbReference>
<dbReference type="RefSeq" id="WP_212699539.1">
    <property type="nucleotide sequence ID" value="NZ_JADMKU010000002.1"/>
</dbReference>
<name>A0ABS5HM80_9RHOB</name>
<gene>
    <name evidence="1" type="ORF">IT775_02670</name>
</gene>
<reference evidence="1 2" key="1">
    <citation type="journal article" date="2021" name="Arch. Microbiol.">
        <title>Thalassobius aquimarinus sp. nov., isolated from the Sea of Japan seashore.</title>
        <authorList>
            <person name="Kurilenko V.V."/>
            <person name="Romanenko L.A."/>
            <person name="Chernysheva N.Y."/>
            <person name="Velansky P.V."/>
            <person name="Tekutyeva L.A."/>
            <person name="Isaeva M.P."/>
            <person name="Mikhailov V.V."/>
        </authorList>
    </citation>
    <scope>NUCLEOTIDE SEQUENCE [LARGE SCALE GENOMIC DNA]</scope>
    <source>
        <strain evidence="1 2">KMM 8518</strain>
    </source>
</reference>